<dbReference type="AlphaFoldDB" id="A0A1W6YL80"/>
<gene>
    <name evidence="2" type="ORF">CAL12_13730</name>
</gene>
<dbReference type="InterPro" id="IPR032466">
    <property type="entry name" value="Metal_Hydrolase"/>
</dbReference>
<keyword evidence="2" id="KW-0378">Hydrolase</keyword>
<dbReference type="InterPro" id="IPR006680">
    <property type="entry name" value="Amidohydro-rel"/>
</dbReference>
<dbReference type="KEGG" id="bgv:CAL12_13730"/>
<dbReference type="PANTHER" id="PTHR35563:SF2">
    <property type="entry name" value="BARREL METAL-DEPENDENT HYDROLASE, PUTATIVE (AFU_ORTHOLOGUE AFUA_1G16240)-RELATED"/>
    <property type="match status" value="1"/>
</dbReference>
<dbReference type="Pfam" id="PF04909">
    <property type="entry name" value="Amidohydro_2"/>
    <property type="match status" value="1"/>
</dbReference>
<feature type="domain" description="Amidohydrolase-related" evidence="1">
    <location>
        <begin position="23"/>
        <end position="288"/>
    </location>
</feature>
<dbReference type="PANTHER" id="PTHR35563">
    <property type="entry name" value="BARREL METAL-DEPENDENT HYDROLASE, PUTATIVE (AFU_ORTHOLOGUE AFUA_1G16240)-RELATED"/>
    <property type="match status" value="1"/>
</dbReference>
<proteinExistence type="predicted"/>
<dbReference type="Gene3D" id="3.20.20.140">
    <property type="entry name" value="Metal-dependent hydrolases"/>
    <property type="match status" value="1"/>
</dbReference>
<organism evidence="2 3">
    <name type="scientific">Bordetella genomosp. 8</name>
    <dbReference type="NCBI Taxonomy" id="1416806"/>
    <lineage>
        <taxon>Bacteria</taxon>
        <taxon>Pseudomonadati</taxon>
        <taxon>Pseudomonadota</taxon>
        <taxon>Betaproteobacteria</taxon>
        <taxon>Burkholderiales</taxon>
        <taxon>Alcaligenaceae</taxon>
        <taxon>Bordetella</taxon>
    </lineage>
</organism>
<evidence type="ECO:0000259" key="1">
    <source>
        <dbReference type="Pfam" id="PF04909"/>
    </source>
</evidence>
<sequence length="291" mass="31890">MKTVPPPHSHPSKPAYVLPAGSCDAHVHVYGPVARFPYAADRAYDPPEAPIERLQALHRLLGVERAVIVQATVHGTDNGAMLDAISRAPARYRGVALVAPDVSDQELRRLHAGGVRGLRYNFMPHLGKSADPEEVRAMAARIAPLGWHIQVHVTAAHLPAIRGFLESLPVPFVIDHMGRPMVEDGLDQPALACLLDVLGHERAWVKISGPERISALLSRQARPYADAVPFVQRILQAAPGRVVWGTDWPHPNVREVPDDGKLVDLLPSYTDDAAVLESILVANPSRLYWYD</sequence>
<dbReference type="GO" id="GO:0016787">
    <property type="term" value="F:hydrolase activity"/>
    <property type="evidence" value="ECO:0007669"/>
    <property type="project" value="UniProtKB-KW"/>
</dbReference>
<evidence type="ECO:0000313" key="3">
    <source>
        <dbReference type="Proteomes" id="UP000194151"/>
    </source>
</evidence>
<dbReference type="InterPro" id="IPR052358">
    <property type="entry name" value="Aro_Compnd_Degr_Hydrolases"/>
</dbReference>
<reference evidence="2 3" key="1">
    <citation type="submission" date="2017-05" db="EMBL/GenBank/DDBJ databases">
        <title>Complete and WGS of Bordetella genogroups.</title>
        <authorList>
            <person name="Spilker T."/>
            <person name="LiPuma J."/>
        </authorList>
    </citation>
    <scope>NUCLEOTIDE SEQUENCE [LARGE SCALE GENOMIC DNA]</scope>
    <source>
        <strain evidence="2 3">AU19157</strain>
    </source>
</reference>
<accession>A0A1W6YL80</accession>
<dbReference type="SUPFAM" id="SSF51556">
    <property type="entry name" value="Metallo-dependent hydrolases"/>
    <property type="match status" value="1"/>
</dbReference>
<dbReference type="EMBL" id="CP021108">
    <property type="protein sequence ID" value="ARP81771.1"/>
    <property type="molecule type" value="Genomic_DNA"/>
</dbReference>
<dbReference type="OrthoDB" id="9787654at2"/>
<keyword evidence="3" id="KW-1185">Reference proteome</keyword>
<dbReference type="Proteomes" id="UP000194151">
    <property type="component" value="Chromosome"/>
</dbReference>
<name>A0A1W6YL80_9BORD</name>
<dbReference type="RefSeq" id="WP_086064956.1">
    <property type="nucleotide sequence ID" value="NZ_CP021108.1"/>
</dbReference>
<evidence type="ECO:0000313" key="2">
    <source>
        <dbReference type="EMBL" id="ARP81771.1"/>
    </source>
</evidence>
<protein>
    <submittedName>
        <fullName evidence="2">2-pyrone-4,6-dicarboxylate hydrolase</fullName>
    </submittedName>
</protein>
<dbReference type="STRING" id="1416806.CAL12_13730"/>